<evidence type="ECO:0000313" key="17">
    <source>
        <dbReference type="EMBL" id="CAG8484321.1"/>
    </source>
</evidence>
<dbReference type="GO" id="GO:0019369">
    <property type="term" value="P:arachidonate metabolic process"/>
    <property type="evidence" value="ECO:0007669"/>
    <property type="project" value="TreeGrafter"/>
</dbReference>
<feature type="compositionally biased region" description="Polar residues" evidence="15">
    <location>
        <begin position="101"/>
        <end position="114"/>
    </location>
</feature>
<keyword evidence="8" id="KW-0106">Calcium</keyword>
<keyword evidence="12" id="KW-0472">Membrane</keyword>
<keyword evidence="6" id="KW-0479">Metal-binding</keyword>
<dbReference type="AlphaFoldDB" id="A0A9N8WJ12"/>
<evidence type="ECO:0000256" key="2">
    <source>
        <dbReference type="ARBA" id="ARBA00004651"/>
    </source>
</evidence>
<comment type="caution">
    <text evidence="17">The sequence shown here is derived from an EMBL/GenBank/DDBJ whole genome shotgun (WGS) entry which is preliminary data.</text>
</comment>
<dbReference type="GO" id="GO:0005886">
    <property type="term" value="C:plasma membrane"/>
    <property type="evidence" value="ECO:0007669"/>
    <property type="project" value="UniProtKB-SubCell"/>
</dbReference>
<dbReference type="EMBL" id="CAJVPJ010000138">
    <property type="protein sequence ID" value="CAG8484321.1"/>
    <property type="molecule type" value="Genomic_DNA"/>
</dbReference>
<comment type="subcellular location">
    <subcellularLocation>
        <location evidence="2">Cell membrane</location>
        <topology evidence="2">Multi-pass membrane protein</topology>
    </subcellularLocation>
</comment>
<keyword evidence="9" id="KW-0442">Lipid degradation</keyword>
<keyword evidence="18" id="KW-1185">Reference proteome</keyword>
<dbReference type="CDD" id="cd00519">
    <property type="entry name" value="Lipase_3"/>
    <property type="match status" value="1"/>
</dbReference>
<keyword evidence="11" id="KW-0443">Lipid metabolism</keyword>
<evidence type="ECO:0000256" key="7">
    <source>
        <dbReference type="ARBA" id="ARBA00022801"/>
    </source>
</evidence>
<evidence type="ECO:0000256" key="11">
    <source>
        <dbReference type="ARBA" id="ARBA00023098"/>
    </source>
</evidence>
<evidence type="ECO:0000256" key="14">
    <source>
        <dbReference type="ARBA" id="ARBA00026104"/>
    </source>
</evidence>
<dbReference type="SUPFAM" id="SSF53474">
    <property type="entry name" value="alpha/beta-Hydrolases"/>
    <property type="match status" value="1"/>
</dbReference>
<dbReference type="Gene3D" id="3.40.50.1820">
    <property type="entry name" value="alpha/beta hydrolase"/>
    <property type="match status" value="1"/>
</dbReference>
<dbReference type="GO" id="GO:0046340">
    <property type="term" value="P:diacylglycerol catabolic process"/>
    <property type="evidence" value="ECO:0007669"/>
    <property type="project" value="TreeGrafter"/>
</dbReference>
<comment type="cofactor">
    <cofactor evidence="1">
        <name>Ca(2+)</name>
        <dbReference type="ChEBI" id="CHEBI:29108"/>
    </cofactor>
</comment>
<comment type="catalytic activity">
    <reaction evidence="13">
        <text>a 1,2-diacyl-sn-glycerol + H2O = a 2-acylglycerol + a fatty acid + H(+)</text>
        <dbReference type="Rhea" id="RHEA:33275"/>
        <dbReference type="ChEBI" id="CHEBI:15377"/>
        <dbReference type="ChEBI" id="CHEBI:15378"/>
        <dbReference type="ChEBI" id="CHEBI:17389"/>
        <dbReference type="ChEBI" id="CHEBI:17815"/>
        <dbReference type="ChEBI" id="CHEBI:28868"/>
        <dbReference type="EC" id="3.1.1.116"/>
    </reaction>
    <physiologicalReaction direction="left-to-right" evidence="13">
        <dbReference type="Rhea" id="RHEA:33276"/>
    </physiologicalReaction>
</comment>
<dbReference type="InterPro" id="IPR052214">
    <property type="entry name" value="DAG_Lipase-Related"/>
</dbReference>
<accession>A0A9N8WJ12</accession>
<evidence type="ECO:0000256" key="3">
    <source>
        <dbReference type="ARBA" id="ARBA00022475"/>
    </source>
</evidence>
<keyword evidence="4" id="KW-0597">Phosphoprotein</keyword>
<feature type="region of interest" description="Disordered" evidence="15">
    <location>
        <begin position="347"/>
        <end position="376"/>
    </location>
</feature>
<dbReference type="EC" id="3.1.1.116" evidence="14"/>
<dbReference type="OrthoDB" id="438440at2759"/>
<protein>
    <recommendedName>
        <fullName evidence="14">sn-1-specific diacylglycerol lipase</fullName>
        <ecNumber evidence="14">3.1.1.116</ecNumber>
    </recommendedName>
</protein>
<gene>
    <name evidence="17" type="ORF">POCULU_LOCUS1719</name>
</gene>
<reference evidence="17" key="1">
    <citation type="submission" date="2021-06" db="EMBL/GenBank/DDBJ databases">
        <authorList>
            <person name="Kallberg Y."/>
            <person name="Tangrot J."/>
            <person name="Rosling A."/>
        </authorList>
    </citation>
    <scope>NUCLEOTIDE SEQUENCE</scope>
    <source>
        <strain evidence="17">IA702</strain>
    </source>
</reference>
<dbReference type="PANTHER" id="PTHR45792:SF8">
    <property type="entry name" value="DIACYLGLYCEROL LIPASE-ALPHA"/>
    <property type="match status" value="1"/>
</dbReference>
<keyword evidence="3" id="KW-1003">Cell membrane</keyword>
<dbReference type="GO" id="GO:0016298">
    <property type="term" value="F:lipase activity"/>
    <property type="evidence" value="ECO:0007669"/>
    <property type="project" value="TreeGrafter"/>
</dbReference>
<keyword evidence="7" id="KW-0378">Hydrolase</keyword>
<dbReference type="GO" id="GO:0046872">
    <property type="term" value="F:metal ion binding"/>
    <property type="evidence" value="ECO:0007669"/>
    <property type="project" value="UniProtKB-KW"/>
</dbReference>
<evidence type="ECO:0000256" key="12">
    <source>
        <dbReference type="ARBA" id="ARBA00023136"/>
    </source>
</evidence>
<dbReference type="Proteomes" id="UP000789572">
    <property type="component" value="Unassembled WGS sequence"/>
</dbReference>
<evidence type="ECO:0000256" key="13">
    <source>
        <dbReference type="ARBA" id="ARBA00024531"/>
    </source>
</evidence>
<evidence type="ECO:0000256" key="8">
    <source>
        <dbReference type="ARBA" id="ARBA00022837"/>
    </source>
</evidence>
<evidence type="ECO:0000256" key="9">
    <source>
        <dbReference type="ARBA" id="ARBA00022963"/>
    </source>
</evidence>
<feature type="domain" description="Fungal lipase-type" evidence="16">
    <location>
        <begin position="592"/>
        <end position="723"/>
    </location>
</feature>
<proteinExistence type="predicted"/>
<dbReference type="Pfam" id="PF01764">
    <property type="entry name" value="Lipase_3"/>
    <property type="match status" value="1"/>
</dbReference>
<keyword evidence="10" id="KW-1133">Transmembrane helix</keyword>
<dbReference type="PANTHER" id="PTHR45792">
    <property type="entry name" value="DIACYLGLYCEROL LIPASE HOMOLOG-RELATED"/>
    <property type="match status" value="1"/>
</dbReference>
<feature type="compositionally biased region" description="Polar residues" evidence="15">
    <location>
        <begin position="141"/>
        <end position="152"/>
    </location>
</feature>
<feature type="compositionally biased region" description="Polar residues" evidence="15">
    <location>
        <begin position="64"/>
        <end position="84"/>
    </location>
</feature>
<feature type="compositionally biased region" description="Basic and acidic residues" evidence="15">
    <location>
        <begin position="12"/>
        <end position="23"/>
    </location>
</feature>
<feature type="region of interest" description="Disordered" evidence="15">
    <location>
        <begin position="64"/>
        <end position="152"/>
    </location>
</feature>
<sequence length="895" mass="101416">MDNNNKFLPPPKESKEPRNERRKPSFVSQTEEMVSELQSHTHEIAMERDQINSFEFNEQNYTEVSRESASGDNQYLSDHTSDCLSENDDIFSGSEKEDSIESTSSNIPTSTCQHGRNDKIDSSLNKSANLGPKNRGEDYESSSTLTMNDNNPVILTSDVTNSNEMNVTKLVQEPEEYQSEGADQGVSRTRLARSWSLQSPVSGDDLPNQMLVRVTSLTFDPPRPVSSNHKIKTSLRLNIHSVTHNTSPAAKLDEHFQKTFSFPMDYHSLVFDTLKVDVYEHSSFMNNKKRIGRTFVRLSDLIDAGGQIEYEGDFPLESAILAPTTYIGSMGLKLRFHFPQDVQISTSRAESTPASLESSTSDPLTSSGSSTLIDSETSPIADATSRSVADELRLDENEFASVIRLPKKKGSLGILDIVLNQETRDAIKEITVLYHTFFDHGWRLTKLEFLKAYMFLEKYYSQKEREDKAGSAWDIIKTFAAADEKSIFKTSLYFLHSSLTHQTVRDMKKLEDAQKFLKYSMASYGSFLFNWFGYGSGKAPLNAFRMNSDKKNVLEFFKLDKTDVICWEYGKSSVSKPSYMIVRDPETNNILISIRGTMNVTDLITDALAHYEPWNLGFVHRGVLRSAKYLVDHSLPAIRSAVSRFDAPAIQVMGHSLGAAIASIVTMILRDRCRDLLELGIDIHGWNFAPAPCCSLDLAKKAEEEKFIDSFVNENDVIPRLSYGNLMDFKELVKMAASELKNEAYKNASIRLPAKQKLAALISSVDAYHAHLKATSSSRKLYIPGTIYYLHKGERITQTDGNRAYYVKDVMCEISSPEHFMDITLKKNWLFHHFPDRYDKKFTRVIKSLLRENSGQEAKGFWKKIKKRGEEDECVNVGEEGGRRMERWMSRSGHI</sequence>
<name>A0A9N8WJ12_9GLOM</name>
<evidence type="ECO:0000256" key="1">
    <source>
        <dbReference type="ARBA" id="ARBA00001913"/>
    </source>
</evidence>
<evidence type="ECO:0000256" key="15">
    <source>
        <dbReference type="SAM" id="MobiDB-lite"/>
    </source>
</evidence>
<dbReference type="InterPro" id="IPR029058">
    <property type="entry name" value="AB_hydrolase_fold"/>
</dbReference>
<evidence type="ECO:0000256" key="5">
    <source>
        <dbReference type="ARBA" id="ARBA00022692"/>
    </source>
</evidence>
<evidence type="ECO:0000259" key="16">
    <source>
        <dbReference type="Pfam" id="PF01764"/>
    </source>
</evidence>
<evidence type="ECO:0000256" key="6">
    <source>
        <dbReference type="ARBA" id="ARBA00022723"/>
    </source>
</evidence>
<evidence type="ECO:0000313" key="18">
    <source>
        <dbReference type="Proteomes" id="UP000789572"/>
    </source>
</evidence>
<feature type="compositionally biased region" description="Low complexity" evidence="15">
    <location>
        <begin position="355"/>
        <end position="372"/>
    </location>
</feature>
<organism evidence="17 18">
    <name type="scientific">Paraglomus occultum</name>
    <dbReference type="NCBI Taxonomy" id="144539"/>
    <lineage>
        <taxon>Eukaryota</taxon>
        <taxon>Fungi</taxon>
        <taxon>Fungi incertae sedis</taxon>
        <taxon>Mucoromycota</taxon>
        <taxon>Glomeromycotina</taxon>
        <taxon>Glomeromycetes</taxon>
        <taxon>Paraglomerales</taxon>
        <taxon>Paraglomeraceae</taxon>
        <taxon>Paraglomus</taxon>
    </lineage>
</organism>
<keyword evidence="5" id="KW-0812">Transmembrane</keyword>
<dbReference type="InterPro" id="IPR002921">
    <property type="entry name" value="Fungal_lipase-type"/>
</dbReference>
<evidence type="ECO:0000256" key="10">
    <source>
        <dbReference type="ARBA" id="ARBA00022989"/>
    </source>
</evidence>
<feature type="region of interest" description="Disordered" evidence="15">
    <location>
        <begin position="1"/>
        <end position="36"/>
    </location>
</feature>
<evidence type="ECO:0000256" key="4">
    <source>
        <dbReference type="ARBA" id="ARBA00022553"/>
    </source>
</evidence>
<feature type="compositionally biased region" description="Polar residues" evidence="15">
    <location>
        <begin position="26"/>
        <end position="36"/>
    </location>
</feature>